<gene>
    <name evidence="1" type="ORF">ACBP88_09655</name>
</gene>
<sequence>MIVKQTNEYDDFIDAFVDEMIATPDEQILEGLDAHAVQTNALQLLNRAKSQASRSRLAAAKAGYTAARARSAATPINVSALDARKFIALAANDGRFTLAARNLSELSDDEVVALYSRLKSLETDCDGEPQ</sequence>
<dbReference type="Proteomes" id="UP001567350">
    <property type="component" value="Unassembled WGS sequence"/>
</dbReference>
<organism evidence="1 2">
    <name type="scientific">Comamonas jiangduensis</name>
    <dbReference type="NCBI Taxonomy" id="1194168"/>
    <lineage>
        <taxon>Bacteria</taxon>
        <taxon>Pseudomonadati</taxon>
        <taxon>Pseudomonadota</taxon>
        <taxon>Betaproteobacteria</taxon>
        <taxon>Burkholderiales</taxon>
        <taxon>Comamonadaceae</taxon>
        <taxon>Comamonas</taxon>
    </lineage>
</organism>
<protein>
    <submittedName>
        <fullName evidence="1">Uncharacterized protein</fullName>
    </submittedName>
</protein>
<evidence type="ECO:0000313" key="1">
    <source>
        <dbReference type="EMBL" id="MEZ2739709.1"/>
    </source>
</evidence>
<comment type="caution">
    <text evidence="1">The sequence shown here is derived from an EMBL/GenBank/DDBJ whole genome shotgun (WGS) entry which is preliminary data.</text>
</comment>
<name>A0ABV4IFL7_9BURK</name>
<reference evidence="1 2" key="1">
    <citation type="submission" date="2024-08" db="EMBL/GenBank/DDBJ databases">
        <authorList>
            <person name="Feng Z."/>
            <person name="Ronholm J."/>
        </authorList>
    </citation>
    <scope>NUCLEOTIDE SEQUENCE [LARGE SCALE GENOMIC DNA]</scope>
    <source>
        <strain evidence="1 2">4-AB0-8</strain>
    </source>
</reference>
<accession>A0ABV4IFL7</accession>
<proteinExistence type="predicted"/>
<dbReference type="RefSeq" id="WP_370892022.1">
    <property type="nucleotide sequence ID" value="NZ_JBGJLR010000009.1"/>
</dbReference>
<dbReference type="EMBL" id="JBGJLR010000009">
    <property type="protein sequence ID" value="MEZ2739709.1"/>
    <property type="molecule type" value="Genomic_DNA"/>
</dbReference>
<keyword evidence="2" id="KW-1185">Reference proteome</keyword>
<evidence type="ECO:0000313" key="2">
    <source>
        <dbReference type="Proteomes" id="UP001567350"/>
    </source>
</evidence>